<evidence type="ECO:0000256" key="4">
    <source>
        <dbReference type="ARBA" id="ARBA00023002"/>
    </source>
</evidence>
<dbReference type="OrthoDB" id="655030at2759"/>
<evidence type="ECO:0000256" key="1">
    <source>
        <dbReference type="ARBA" id="ARBA00001974"/>
    </source>
</evidence>
<dbReference type="InterPro" id="IPR036188">
    <property type="entry name" value="FAD/NAD-bd_sf"/>
</dbReference>
<evidence type="ECO:0000256" key="5">
    <source>
        <dbReference type="ARBA" id="ARBA00023033"/>
    </source>
</evidence>
<dbReference type="AlphaFoldDB" id="A0A3D8SLV3"/>
<keyword evidence="2" id="KW-0285">Flavoprotein</keyword>
<dbReference type="SUPFAM" id="SSF51905">
    <property type="entry name" value="FAD/NAD(P)-binding domain"/>
    <property type="match status" value="1"/>
</dbReference>
<dbReference type="Gene3D" id="3.50.50.60">
    <property type="entry name" value="FAD/NAD(P)-binding domain"/>
    <property type="match status" value="1"/>
</dbReference>
<dbReference type="PRINTS" id="PR00420">
    <property type="entry name" value="RNGMNOXGNASE"/>
</dbReference>
<keyword evidence="7" id="KW-1185">Reference proteome</keyword>
<dbReference type="EMBL" id="PDLN01000004">
    <property type="protein sequence ID" value="RDW87256.1"/>
    <property type="molecule type" value="Genomic_DNA"/>
</dbReference>
<name>A0A3D8SLV3_9HELO</name>
<evidence type="ECO:0000313" key="6">
    <source>
        <dbReference type="EMBL" id="RDW87256.1"/>
    </source>
</evidence>
<keyword evidence="3" id="KW-0274">FAD</keyword>
<reference evidence="6 7" key="1">
    <citation type="journal article" date="2018" name="IMA Fungus">
        <title>IMA Genome-F 9: Draft genome sequence of Annulohypoxylon stygium, Aspergillus mulundensis, Berkeleyomyces basicola (syn. Thielaviopsis basicola), Ceratocystis smalleyi, two Cercospora beticola strains, Coleophoma cylindrospora, Fusarium fracticaudum, Phialophora cf. hyalina, and Morchella septimelata.</title>
        <authorList>
            <person name="Wingfield B.D."/>
            <person name="Bills G.F."/>
            <person name="Dong Y."/>
            <person name="Huang W."/>
            <person name="Nel W.J."/>
            <person name="Swalarsk-Parry B.S."/>
            <person name="Vaghefi N."/>
            <person name="Wilken P.M."/>
            <person name="An Z."/>
            <person name="de Beer Z.W."/>
            <person name="De Vos L."/>
            <person name="Chen L."/>
            <person name="Duong T.A."/>
            <person name="Gao Y."/>
            <person name="Hammerbacher A."/>
            <person name="Kikkert J.R."/>
            <person name="Li Y."/>
            <person name="Li H."/>
            <person name="Li K."/>
            <person name="Li Q."/>
            <person name="Liu X."/>
            <person name="Ma X."/>
            <person name="Naidoo K."/>
            <person name="Pethybridge S.J."/>
            <person name="Sun J."/>
            <person name="Steenkamp E.T."/>
            <person name="van der Nest M.A."/>
            <person name="van Wyk S."/>
            <person name="Wingfield M.J."/>
            <person name="Xiong C."/>
            <person name="Yue Q."/>
            <person name="Zhang X."/>
        </authorList>
    </citation>
    <scope>NUCLEOTIDE SEQUENCE [LARGE SCALE GENOMIC DNA]</scope>
    <source>
        <strain evidence="6 7">BP5796</strain>
    </source>
</reference>
<organism evidence="6 7">
    <name type="scientific">Coleophoma crateriformis</name>
    <dbReference type="NCBI Taxonomy" id="565419"/>
    <lineage>
        <taxon>Eukaryota</taxon>
        <taxon>Fungi</taxon>
        <taxon>Dikarya</taxon>
        <taxon>Ascomycota</taxon>
        <taxon>Pezizomycotina</taxon>
        <taxon>Leotiomycetes</taxon>
        <taxon>Helotiales</taxon>
        <taxon>Dermateaceae</taxon>
        <taxon>Coleophoma</taxon>
    </lineage>
</organism>
<comment type="caution">
    <text evidence="6">The sequence shown here is derived from an EMBL/GenBank/DDBJ whole genome shotgun (WGS) entry which is preliminary data.</text>
</comment>
<gene>
    <name evidence="6" type="ORF">BP5796_02950</name>
</gene>
<evidence type="ECO:0000313" key="7">
    <source>
        <dbReference type="Proteomes" id="UP000256328"/>
    </source>
</evidence>
<dbReference type="PANTHER" id="PTHR47178">
    <property type="entry name" value="MONOOXYGENASE, FAD-BINDING"/>
    <property type="match status" value="1"/>
</dbReference>
<comment type="cofactor">
    <cofactor evidence="1">
        <name>FAD</name>
        <dbReference type="ChEBI" id="CHEBI:57692"/>
    </cofactor>
</comment>
<protein>
    <recommendedName>
        <fullName evidence="8">FAD-binding domain-containing protein</fullName>
    </recommendedName>
</protein>
<proteinExistence type="predicted"/>
<dbReference type="Proteomes" id="UP000256328">
    <property type="component" value="Unassembled WGS sequence"/>
</dbReference>
<evidence type="ECO:0000256" key="2">
    <source>
        <dbReference type="ARBA" id="ARBA00022630"/>
    </source>
</evidence>
<evidence type="ECO:0008006" key="8">
    <source>
        <dbReference type="Google" id="ProtNLM"/>
    </source>
</evidence>
<accession>A0A3D8SLV3</accession>
<keyword evidence="4" id="KW-0560">Oxidoreductase</keyword>
<evidence type="ECO:0000256" key="3">
    <source>
        <dbReference type="ARBA" id="ARBA00022827"/>
    </source>
</evidence>
<dbReference type="GO" id="GO:0004497">
    <property type="term" value="F:monooxygenase activity"/>
    <property type="evidence" value="ECO:0007669"/>
    <property type="project" value="UniProtKB-KW"/>
</dbReference>
<sequence>MASSSSTRSSTVSSSGSVKPSLRVAVIGGGIAGLTLGQILRSAPNVDCLVYERSITTTDRLSGYRVMLSEFVLANLKALLPSPVWRKVAFSVGIQPDDGQELTFMKADGQRMFTWYADEVKDQFSVSRWKLREGLLVDSGSFLRLGKKFCVYEKLKSGAVRIYFDDGSTDECDMLIGADGLGSRVQQQLLPSTRITRTGTAVIYFKIPLTPATMQLLPGQSTSGTMAFCSNNQNIIIHSWVNPAKPWSDSVSEDEFGPDESFIMFGYGSPISKFINKKPVAELSREEMKEECILRAKTDPDIHPNLLSLAEHCAVSSGWLHLVQDCQVIKQWESDCVTLIGDSVFNMSTMLGKGANCALLDAVSLADAIQFPRMDIPQLRRAALRKCAVDNVKRRLRERQRSAVLQNMIYFGDNRFKEYCRDHGLKMALGWIENTKYKEQG</sequence>
<keyword evidence="5" id="KW-0503">Monooxygenase</keyword>
<dbReference type="PANTHER" id="PTHR47178:SF5">
    <property type="entry name" value="FAD-BINDING DOMAIN-CONTAINING PROTEIN"/>
    <property type="match status" value="1"/>
</dbReference>